<gene>
    <name evidence="1" type="ORF">AGERDE_LOCUS13363</name>
</gene>
<feature type="non-terminal residue" evidence="1">
    <location>
        <position position="131"/>
    </location>
</feature>
<dbReference type="AlphaFoldDB" id="A0A9N9HNE9"/>
<dbReference type="Proteomes" id="UP000789831">
    <property type="component" value="Unassembled WGS sequence"/>
</dbReference>
<sequence length="131" mass="14633">DRSVVVPLPTKSDYRWNNVVRRQQTQNLCAICGTEIGAMYSHKSYHIKSTVQLLIGTMTAVFSDKDSSPATNSTHIPSKLKAMGAHYLSPRPAEWRAKVKQLGFCQQRALNSKCKSGKIEKDVHSLSLPYV</sequence>
<evidence type="ECO:0000313" key="1">
    <source>
        <dbReference type="EMBL" id="CAG8697973.1"/>
    </source>
</evidence>
<proteinExistence type="predicted"/>
<accession>A0A9N9HNE9</accession>
<organism evidence="1 2">
    <name type="scientific">Ambispora gerdemannii</name>
    <dbReference type="NCBI Taxonomy" id="144530"/>
    <lineage>
        <taxon>Eukaryota</taxon>
        <taxon>Fungi</taxon>
        <taxon>Fungi incertae sedis</taxon>
        <taxon>Mucoromycota</taxon>
        <taxon>Glomeromycotina</taxon>
        <taxon>Glomeromycetes</taxon>
        <taxon>Archaeosporales</taxon>
        <taxon>Ambisporaceae</taxon>
        <taxon>Ambispora</taxon>
    </lineage>
</organism>
<name>A0A9N9HNE9_9GLOM</name>
<dbReference type="EMBL" id="CAJVPL010017179">
    <property type="protein sequence ID" value="CAG8697973.1"/>
    <property type="molecule type" value="Genomic_DNA"/>
</dbReference>
<comment type="caution">
    <text evidence="1">The sequence shown here is derived from an EMBL/GenBank/DDBJ whole genome shotgun (WGS) entry which is preliminary data.</text>
</comment>
<keyword evidence="2" id="KW-1185">Reference proteome</keyword>
<feature type="non-terminal residue" evidence="1">
    <location>
        <position position="1"/>
    </location>
</feature>
<evidence type="ECO:0000313" key="2">
    <source>
        <dbReference type="Proteomes" id="UP000789831"/>
    </source>
</evidence>
<reference evidence="1" key="1">
    <citation type="submission" date="2021-06" db="EMBL/GenBank/DDBJ databases">
        <authorList>
            <person name="Kallberg Y."/>
            <person name="Tangrot J."/>
            <person name="Rosling A."/>
        </authorList>
    </citation>
    <scope>NUCLEOTIDE SEQUENCE</scope>
    <source>
        <strain evidence="1">MT106</strain>
    </source>
</reference>
<protein>
    <submittedName>
        <fullName evidence="1">5020_t:CDS:1</fullName>
    </submittedName>
</protein>